<dbReference type="RefSeq" id="WP_088920590.1">
    <property type="nucleotide sequence ID" value="NZ_CP018632.1"/>
</dbReference>
<accession>A0A2Z2P0P7</accession>
<name>A0A2Z2P0P7_9GAMM</name>
<dbReference type="OrthoDB" id="9804083at2"/>
<gene>
    <name evidence="2" type="ORF">IMCC3135_28280</name>
</gene>
<dbReference type="Proteomes" id="UP000250079">
    <property type="component" value="Chromosome"/>
</dbReference>
<dbReference type="AlphaFoldDB" id="A0A2Z2P0P7"/>
<feature type="domain" description="DUF4159" evidence="1">
    <location>
        <begin position="28"/>
        <end position="237"/>
    </location>
</feature>
<dbReference type="KEGG" id="gai:IMCC3135_28280"/>
<protein>
    <recommendedName>
        <fullName evidence="1">DUF4159 domain-containing protein</fullName>
    </recommendedName>
</protein>
<sequence length="239" mass="27632">MHIPGVLILVLVLAWLPSGPVRANEFAFARLVYGDDGFDNWPRWQADWPEAETHFSRGLDRLTLIDVAPEGVLVRMTGSEVFDYPWIYVVEVGYLSLSPGEITRLREYLLRGGFLMVDDFHGRAEWRQFEYVMAQVFPDRAIEELSSDNEVFHVLYDLSEREQIPGIRSLMNGRTWEKGGRYPFWRGILDDQGRVMVAINFNQDIGDAWEHADEALYPARLTTQAYRLGINYVVYALTH</sequence>
<dbReference type="InterPro" id="IPR025297">
    <property type="entry name" value="DUF4159"/>
</dbReference>
<keyword evidence="3" id="KW-1185">Reference proteome</keyword>
<dbReference type="Gene3D" id="3.40.50.12140">
    <property type="entry name" value="Domain of unknown function DUF4159"/>
    <property type="match status" value="1"/>
</dbReference>
<dbReference type="Pfam" id="PF13709">
    <property type="entry name" value="DUF4159"/>
    <property type="match status" value="1"/>
</dbReference>
<reference evidence="2 3" key="1">
    <citation type="submission" date="2016-12" db="EMBL/GenBank/DDBJ databases">
        <authorList>
            <person name="Song W.-J."/>
            <person name="Kurnit D.M."/>
        </authorList>
    </citation>
    <scope>NUCLEOTIDE SEQUENCE [LARGE SCALE GENOMIC DNA]</scope>
    <source>
        <strain evidence="2 3">IMCC3135</strain>
    </source>
</reference>
<evidence type="ECO:0000259" key="1">
    <source>
        <dbReference type="Pfam" id="PF13709"/>
    </source>
</evidence>
<dbReference type="EMBL" id="CP018632">
    <property type="protein sequence ID" value="ASJ75708.1"/>
    <property type="molecule type" value="Genomic_DNA"/>
</dbReference>
<evidence type="ECO:0000313" key="2">
    <source>
        <dbReference type="EMBL" id="ASJ75708.1"/>
    </source>
</evidence>
<proteinExistence type="predicted"/>
<organism evidence="2 3">
    <name type="scientific">Granulosicoccus antarcticus IMCC3135</name>
    <dbReference type="NCBI Taxonomy" id="1192854"/>
    <lineage>
        <taxon>Bacteria</taxon>
        <taxon>Pseudomonadati</taxon>
        <taxon>Pseudomonadota</taxon>
        <taxon>Gammaproteobacteria</taxon>
        <taxon>Chromatiales</taxon>
        <taxon>Granulosicoccaceae</taxon>
        <taxon>Granulosicoccus</taxon>
    </lineage>
</organism>
<evidence type="ECO:0000313" key="3">
    <source>
        <dbReference type="Proteomes" id="UP000250079"/>
    </source>
</evidence>